<feature type="coiled-coil region" evidence="4">
    <location>
        <begin position="144"/>
        <end position="185"/>
    </location>
</feature>
<comment type="subcellular location">
    <subcellularLocation>
        <location evidence="1">Nucleus</location>
    </subcellularLocation>
</comment>
<evidence type="ECO:0000256" key="3">
    <source>
        <dbReference type="ARBA" id="ARBA00023242"/>
    </source>
</evidence>
<evidence type="ECO:0000256" key="4">
    <source>
        <dbReference type="SAM" id="Coils"/>
    </source>
</evidence>
<dbReference type="STRING" id="112498.A0A2D3UYU5"/>
<dbReference type="GeneID" id="35599401"/>
<proteinExistence type="inferred from homology"/>
<dbReference type="OrthoDB" id="20582at2759"/>
<evidence type="ECO:0000256" key="2">
    <source>
        <dbReference type="ARBA" id="ARBA00008044"/>
    </source>
</evidence>
<reference evidence="5 6" key="1">
    <citation type="submission" date="2016-03" db="EMBL/GenBank/DDBJ databases">
        <authorList>
            <person name="Ploux O."/>
        </authorList>
    </citation>
    <scope>NUCLEOTIDE SEQUENCE [LARGE SCALE GENOMIC DNA]</scope>
    <source>
        <strain evidence="5 6">URUG2</strain>
    </source>
</reference>
<dbReference type="EMBL" id="FJUY01000005">
    <property type="protein sequence ID" value="CZT18380.1"/>
    <property type="molecule type" value="Genomic_DNA"/>
</dbReference>
<name>A0A2D3UYU5_9PEZI</name>
<keyword evidence="4" id="KW-0175">Coiled coil</keyword>
<sequence>MPSPAPITDPTLLTVLEAASAARQQCLELLDLLTLNTSTEEETSTSARKIEARIAMLRGLNRRAIMEVRRTKGETTEARQEIDALHLGLQNLYYEQRHLRGEIGACEGFDHKYMKLPMVEAEEFLEQHPECTELDEHELTLARIEDERVKRVELEAKRAELVKRREELVRETTAKKEELAKLDAEVEKWVAGQEPARKLFEAREKKAAEAAEKAAAAAGS</sequence>
<dbReference type="PANTHER" id="PTHR13375">
    <property type="entry name" value="FMS INTERACTING PROTEIN"/>
    <property type="match status" value="1"/>
</dbReference>
<accession>A0A2D3UYU5</accession>
<dbReference type="Pfam" id="PF09766">
    <property type="entry name" value="FmiP_Thoc5"/>
    <property type="match status" value="1"/>
</dbReference>
<dbReference type="Proteomes" id="UP000225277">
    <property type="component" value="Unassembled WGS sequence"/>
</dbReference>
<dbReference type="AlphaFoldDB" id="A0A2D3UYU5"/>
<protein>
    <submittedName>
        <fullName evidence="5">Related to conserved coiled/coiled coil protein</fullName>
    </submittedName>
</protein>
<keyword evidence="6" id="KW-1185">Reference proteome</keyword>
<dbReference type="PANTHER" id="PTHR13375:SF3">
    <property type="entry name" value="THO COMPLEX SUBUNIT 5 HOMOLOG"/>
    <property type="match status" value="1"/>
</dbReference>
<dbReference type="InterPro" id="IPR019163">
    <property type="entry name" value="THO_Thoc5"/>
</dbReference>
<dbReference type="RefSeq" id="XP_023625270.1">
    <property type="nucleotide sequence ID" value="XM_023769502.1"/>
</dbReference>
<dbReference type="GO" id="GO:0003729">
    <property type="term" value="F:mRNA binding"/>
    <property type="evidence" value="ECO:0007669"/>
    <property type="project" value="TreeGrafter"/>
</dbReference>
<evidence type="ECO:0000256" key="1">
    <source>
        <dbReference type="ARBA" id="ARBA00004123"/>
    </source>
</evidence>
<dbReference type="GO" id="GO:0000445">
    <property type="term" value="C:THO complex part of transcription export complex"/>
    <property type="evidence" value="ECO:0007669"/>
    <property type="project" value="TreeGrafter"/>
</dbReference>
<comment type="similarity">
    <text evidence="2">Belongs to the THOC5 family.</text>
</comment>
<evidence type="ECO:0000313" key="6">
    <source>
        <dbReference type="Proteomes" id="UP000225277"/>
    </source>
</evidence>
<dbReference type="GO" id="GO:0006406">
    <property type="term" value="P:mRNA export from nucleus"/>
    <property type="evidence" value="ECO:0007669"/>
    <property type="project" value="TreeGrafter"/>
</dbReference>
<keyword evidence="3" id="KW-0539">Nucleus</keyword>
<gene>
    <name evidence="5" type="ORF">RCC_04224</name>
</gene>
<organism evidence="5 6">
    <name type="scientific">Ramularia collo-cygni</name>
    <dbReference type="NCBI Taxonomy" id="112498"/>
    <lineage>
        <taxon>Eukaryota</taxon>
        <taxon>Fungi</taxon>
        <taxon>Dikarya</taxon>
        <taxon>Ascomycota</taxon>
        <taxon>Pezizomycotina</taxon>
        <taxon>Dothideomycetes</taxon>
        <taxon>Dothideomycetidae</taxon>
        <taxon>Mycosphaerellales</taxon>
        <taxon>Mycosphaerellaceae</taxon>
        <taxon>Ramularia</taxon>
    </lineage>
</organism>
<evidence type="ECO:0000313" key="5">
    <source>
        <dbReference type="EMBL" id="CZT18380.1"/>
    </source>
</evidence>